<dbReference type="EMBL" id="LAVV01011334">
    <property type="protein sequence ID" value="KNZ47908.1"/>
    <property type="molecule type" value="Genomic_DNA"/>
</dbReference>
<proteinExistence type="predicted"/>
<organism evidence="1 2">
    <name type="scientific">Puccinia sorghi</name>
    <dbReference type="NCBI Taxonomy" id="27349"/>
    <lineage>
        <taxon>Eukaryota</taxon>
        <taxon>Fungi</taxon>
        <taxon>Dikarya</taxon>
        <taxon>Basidiomycota</taxon>
        <taxon>Pucciniomycotina</taxon>
        <taxon>Pucciniomycetes</taxon>
        <taxon>Pucciniales</taxon>
        <taxon>Pucciniaceae</taxon>
        <taxon>Puccinia</taxon>
    </lineage>
</organism>
<keyword evidence="2" id="KW-1185">Reference proteome</keyword>
<comment type="caution">
    <text evidence="1">The sequence shown here is derived from an EMBL/GenBank/DDBJ whole genome shotgun (WGS) entry which is preliminary data.</text>
</comment>
<accession>A0A0L6UHB8</accession>
<dbReference type="Proteomes" id="UP000037035">
    <property type="component" value="Unassembled WGS sequence"/>
</dbReference>
<gene>
    <name evidence="1" type="ORF">VP01_6053g1</name>
</gene>
<dbReference type="AlphaFoldDB" id="A0A0L6UHB8"/>
<reference evidence="1 2" key="1">
    <citation type="submission" date="2015-08" db="EMBL/GenBank/DDBJ databases">
        <title>Next Generation Sequencing and Analysis of the Genome of Puccinia sorghi L Schw, the Causal Agent of Maize Common Rust.</title>
        <authorList>
            <person name="Rochi L."/>
            <person name="Burguener G."/>
            <person name="Darino M."/>
            <person name="Turjanski A."/>
            <person name="Kreff E."/>
            <person name="Dieguez M.J."/>
            <person name="Sacco F."/>
        </authorList>
    </citation>
    <scope>NUCLEOTIDE SEQUENCE [LARGE SCALE GENOMIC DNA]</scope>
    <source>
        <strain evidence="1 2">RO10H11247</strain>
    </source>
</reference>
<evidence type="ECO:0000313" key="1">
    <source>
        <dbReference type="EMBL" id="KNZ47908.1"/>
    </source>
</evidence>
<evidence type="ECO:0000313" key="2">
    <source>
        <dbReference type="Proteomes" id="UP000037035"/>
    </source>
</evidence>
<protein>
    <submittedName>
        <fullName evidence="1">Uncharacterized protein</fullName>
    </submittedName>
</protein>
<name>A0A0L6UHB8_9BASI</name>
<dbReference type="VEuPathDB" id="FungiDB:VP01_6053g1"/>
<sequence length="378" mass="41376">MKSSSQSLIIPNSLSAPWSNFQSSRYLQIRQKIQETHSLTVRGPLSCVKLPGSASNQMLLKSTRYLTKHLLIYFDARHSTNEILTFAITQSACAQQLVFDTIPIFGLLRSTLHPCLSFHLSFLLCFDPLLSLTLIFELLCPVSLLIPVHLLHISQVLFILNEVPNLANHVATIFPFNLRRLFIPIKELPLWALTLPPESPPGHQPCAGPEPCTPPCSLGVELPQTWTLPGATPPSPTCVLEGAAGENWTGGTPAGFGCCAVGGLRSKADESGQCCSEWESAGNQGCRNSMGAGEGGRGRVLGGGSMGFFVSINKWIDPSINKPRKGEEKEKNQESRFIITKRQNIHSLFTGCSVQRAVTRECFLLGLKKDTHQSRSFP</sequence>